<evidence type="ECO:0000259" key="1">
    <source>
        <dbReference type="Pfam" id="PF02625"/>
    </source>
</evidence>
<dbReference type="InterPro" id="IPR052698">
    <property type="entry name" value="MoCofactor_Util/Proc"/>
</dbReference>
<dbReference type="Pfam" id="PF13478">
    <property type="entry name" value="XdhC_C"/>
    <property type="match status" value="1"/>
</dbReference>
<name>A0A2W7RGL2_9BACT</name>
<gene>
    <name evidence="3" type="ORF">LX80_02645</name>
</gene>
<evidence type="ECO:0000313" key="4">
    <source>
        <dbReference type="Proteomes" id="UP000249720"/>
    </source>
</evidence>
<dbReference type="InterPro" id="IPR027051">
    <property type="entry name" value="XdhC_Rossmann_dom"/>
</dbReference>
<feature type="domain" description="XdhC- CoxI" evidence="1">
    <location>
        <begin position="18"/>
        <end position="81"/>
    </location>
</feature>
<evidence type="ECO:0000313" key="3">
    <source>
        <dbReference type="EMBL" id="PZX60078.1"/>
    </source>
</evidence>
<evidence type="ECO:0000259" key="2">
    <source>
        <dbReference type="Pfam" id="PF13478"/>
    </source>
</evidence>
<dbReference type="OrthoDB" id="9773039at2"/>
<organism evidence="3 4">
    <name type="scientific">Hydrotalea sandarakina</name>
    <dbReference type="NCBI Taxonomy" id="1004304"/>
    <lineage>
        <taxon>Bacteria</taxon>
        <taxon>Pseudomonadati</taxon>
        <taxon>Bacteroidota</taxon>
        <taxon>Chitinophagia</taxon>
        <taxon>Chitinophagales</taxon>
        <taxon>Chitinophagaceae</taxon>
        <taxon>Hydrotalea</taxon>
    </lineage>
</organism>
<dbReference type="AlphaFoldDB" id="A0A2W7RGL2"/>
<dbReference type="EMBL" id="QKZV01000011">
    <property type="protein sequence ID" value="PZX60078.1"/>
    <property type="molecule type" value="Genomic_DNA"/>
</dbReference>
<dbReference type="Pfam" id="PF02625">
    <property type="entry name" value="XdhC_CoxI"/>
    <property type="match status" value="1"/>
</dbReference>
<dbReference type="Proteomes" id="UP000249720">
    <property type="component" value="Unassembled WGS sequence"/>
</dbReference>
<sequence>MKEIKDIIVAYTKACALQQHTALATVVKVEGSSYRRPGARMLVNETGELTGAISGGCLEGDALKKALLAIHQNKKKIVVYDTTDEDDAKLGIQLGCNGIVSILFEPLPLEVEVPNNPINTLRNAIADRGNTGIVICGFDSASQKHLGTTELNLLPSSIQKAITDILQTEKINNGHITQEWEGSQQQLFIQQVQPSIQLIIVGAGNDAIPLAKMAAIAGWQIILADGRKTHATAQRFPQAEQIQVGKPHEVVPQWPIDTNTAIVLMTHNYNYDLAVLAELQKLPPLPYIGLLGPASKRDRLLNDLAEQGIEFSDDQKKNIYGPTGLNLGAETAEEIAVSIVAEIMSVLNKKNPYHLRDKSAAIHANHL</sequence>
<reference evidence="3 4" key="1">
    <citation type="submission" date="2018-06" db="EMBL/GenBank/DDBJ databases">
        <title>Genomic Encyclopedia of Archaeal and Bacterial Type Strains, Phase II (KMG-II): from individual species to whole genera.</title>
        <authorList>
            <person name="Goeker M."/>
        </authorList>
    </citation>
    <scope>NUCLEOTIDE SEQUENCE [LARGE SCALE GENOMIC DNA]</scope>
    <source>
        <strain evidence="3 4">DSM 23241</strain>
    </source>
</reference>
<comment type="caution">
    <text evidence="3">The sequence shown here is derived from an EMBL/GenBank/DDBJ whole genome shotgun (WGS) entry which is preliminary data.</text>
</comment>
<dbReference type="Gene3D" id="3.40.50.720">
    <property type="entry name" value="NAD(P)-binding Rossmann-like Domain"/>
    <property type="match status" value="1"/>
</dbReference>
<proteinExistence type="predicted"/>
<feature type="domain" description="XdhC Rossmann" evidence="2">
    <location>
        <begin position="198"/>
        <end position="343"/>
    </location>
</feature>
<protein>
    <submittedName>
        <fullName evidence="3">Xanthine/CO dehydrogenase XdhC/CoxF family maturation factor</fullName>
    </submittedName>
</protein>
<dbReference type="RefSeq" id="WP_111297134.1">
    <property type="nucleotide sequence ID" value="NZ_QKZV01000011.1"/>
</dbReference>
<dbReference type="PANTHER" id="PTHR30388">
    <property type="entry name" value="ALDEHYDE OXIDOREDUCTASE MOLYBDENUM COFACTOR ASSEMBLY PROTEIN"/>
    <property type="match status" value="1"/>
</dbReference>
<keyword evidence="4" id="KW-1185">Reference proteome</keyword>
<accession>A0A2W7RGL2</accession>
<dbReference type="PANTHER" id="PTHR30388:SF6">
    <property type="entry name" value="XANTHINE DEHYDROGENASE SUBUNIT A-RELATED"/>
    <property type="match status" value="1"/>
</dbReference>
<dbReference type="InterPro" id="IPR003777">
    <property type="entry name" value="XdhC_CoxI"/>
</dbReference>